<dbReference type="PANTHER" id="PTHR46552:SF1">
    <property type="entry name" value="NADH-UBIQUINONE OXIDOREDUCTASE CHAIN 2"/>
    <property type="match status" value="1"/>
</dbReference>
<evidence type="ECO:0000256" key="18">
    <source>
        <dbReference type="ARBA" id="ARBA00049551"/>
    </source>
</evidence>
<dbReference type="PANTHER" id="PTHR46552">
    <property type="entry name" value="NADH-UBIQUINONE OXIDOREDUCTASE CHAIN 2"/>
    <property type="match status" value="1"/>
</dbReference>
<evidence type="ECO:0000256" key="16">
    <source>
        <dbReference type="ARBA" id="ARBA00023136"/>
    </source>
</evidence>
<keyword evidence="15 21" id="KW-0496">Mitochondrion</keyword>
<geneLocation type="mitochondrion" evidence="21"/>
<evidence type="ECO:0000256" key="11">
    <source>
        <dbReference type="ARBA" id="ARBA00022982"/>
    </source>
</evidence>
<dbReference type="GO" id="GO:0005743">
    <property type="term" value="C:mitochondrial inner membrane"/>
    <property type="evidence" value="ECO:0007669"/>
    <property type="project" value="UniProtKB-SubCell"/>
</dbReference>
<keyword evidence="8 19" id="KW-0812">Transmembrane</keyword>
<dbReference type="EMBL" id="KX822747">
    <property type="protein sequence ID" value="ARH10733.1"/>
    <property type="molecule type" value="Genomic_DNA"/>
</dbReference>
<keyword evidence="6" id="KW-0813">Transport</keyword>
<dbReference type="Pfam" id="PF00361">
    <property type="entry name" value="Proton_antipo_M"/>
    <property type="match status" value="1"/>
</dbReference>
<dbReference type="InterPro" id="IPR050175">
    <property type="entry name" value="Complex_I_Subunit_2"/>
</dbReference>
<evidence type="ECO:0000256" key="3">
    <source>
        <dbReference type="ARBA" id="ARBA00007012"/>
    </source>
</evidence>
<feature type="transmembrane region" description="Helical" evidence="19">
    <location>
        <begin position="191"/>
        <end position="209"/>
    </location>
</feature>
<dbReference type="InterPro" id="IPR001750">
    <property type="entry name" value="ND/Mrp_TM"/>
</dbReference>
<evidence type="ECO:0000256" key="8">
    <source>
        <dbReference type="ARBA" id="ARBA00022692"/>
    </source>
</evidence>
<keyword evidence="16 19" id="KW-0472">Membrane</keyword>
<evidence type="ECO:0000256" key="4">
    <source>
        <dbReference type="ARBA" id="ARBA00012944"/>
    </source>
</evidence>
<feature type="transmembrane region" description="Helical" evidence="19">
    <location>
        <begin position="221"/>
        <end position="243"/>
    </location>
</feature>
<evidence type="ECO:0000256" key="10">
    <source>
        <dbReference type="ARBA" id="ARBA00022967"/>
    </source>
</evidence>
<dbReference type="AlphaFoldDB" id="A0A3G1HUW3"/>
<dbReference type="EC" id="7.1.1.2" evidence="4"/>
<feature type="transmembrane region" description="Helical" evidence="19">
    <location>
        <begin position="9"/>
        <end position="30"/>
    </location>
</feature>
<keyword evidence="11" id="KW-0249">Electron transport</keyword>
<keyword evidence="13" id="KW-0520">NAD</keyword>
<evidence type="ECO:0000256" key="12">
    <source>
        <dbReference type="ARBA" id="ARBA00022989"/>
    </source>
</evidence>
<organism evidence="21">
    <name type="scientific">Laingia psammae</name>
    <dbReference type="NCBI Taxonomy" id="805199"/>
    <lineage>
        <taxon>Eukaryota</taxon>
        <taxon>Metazoa</taxon>
        <taxon>Ecdysozoa</taxon>
        <taxon>Arthropoda</taxon>
        <taxon>Hexapoda</taxon>
        <taxon>Insecta</taxon>
        <taxon>Pterygota</taxon>
        <taxon>Neoptera</taxon>
        <taxon>Paraneoptera</taxon>
        <taxon>Hemiptera</taxon>
        <taxon>Sternorrhyncha</taxon>
        <taxon>Aphidomorpha</taxon>
        <taxon>Aphidoidea</taxon>
        <taxon>Aphididae</taxon>
        <taxon>Laingia</taxon>
    </lineage>
</organism>
<evidence type="ECO:0000259" key="20">
    <source>
        <dbReference type="Pfam" id="PF00361"/>
    </source>
</evidence>
<feature type="transmembrane region" description="Helical" evidence="19">
    <location>
        <begin position="167"/>
        <end position="185"/>
    </location>
</feature>
<reference evidence="21" key="1">
    <citation type="submission" date="2016-09" db="EMBL/GenBank/DDBJ databases">
        <authorList>
            <person name="Niu F."/>
            <person name="Chen J."/>
            <person name="Qiao G."/>
        </authorList>
    </citation>
    <scope>NUCLEOTIDE SEQUENCE</scope>
</reference>
<evidence type="ECO:0000256" key="15">
    <source>
        <dbReference type="ARBA" id="ARBA00023128"/>
    </source>
</evidence>
<feature type="transmembrane region" description="Helical" evidence="19">
    <location>
        <begin position="310"/>
        <end position="326"/>
    </location>
</feature>
<evidence type="ECO:0000256" key="5">
    <source>
        <dbReference type="ARBA" id="ARBA00021008"/>
    </source>
</evidence>
<comment type="similarity">
    <text evidence="3">Belongs to the complex I subunit 2 family.</text>
</comment>
<evidence type="ECO:0000256" key="7">
    <source>
        <dbReference type="ARBA" id="ARBA00022660"/>
    </source>
</evidence>
<sequence length="327" mass="39725">MNLNLTKILFMNILIFSTLLTISSMNWLSMWMGLELNLFAIIPIMNFKSSIYSIESTMKYFLIQAFSSIILLMFLINKSLFFFMNNFNMLIIMPLLIKLSLMPFHIWLPSMIEGLNWMSCFLMLTWQKISPMIMISYLNFNKTLIMMIIFMSLNSILGFNQNSIRKILAFSSINNSTWMLIMILINENLWMNYFFIYSLLNLFMINIFNKYKINYINQLKFFNLNFFFKINLLMLIFSMMGLPPMMGFFMKWMLIKTLIYNKMFLTMIMLIKLTILNLFFYMKMTYFLLFNFNLFNKWYLQNLKKNNYNNIFFINFMSLFFMYIMMY</sequence>
<gene>
    <name evidence="21" type="primary">ND2</name>
</gene>
<dbReference type="GO" id="GO:0006120">
    <property type="term" value="P:mitochondrial electron transport, NADH to ubiquinone"/>
    <property type="evidence" value="ECO:0007669"/>
    <property type="project" value="TreeGrafter"/>
</dbReference>
<protein>
    <recommendedName>
        <fullName evidence="5">NADH-ubiquinone oxidoreductase chain 2</fullName>
        <ecNumber evidence="4">7.1.1.2</ecNumber>
    </recommendedName>
    <alternativeName>
        <fullName evidence="17">NADH dehydrogenase subunit 2</fullName>
    </alternativeName>
</protein>
<keyword evidence="12 19" id="KW-1133">Transmembrane helix</keyword>
<evidence type="ECO:0000256" key="19">
    <source>
        <dbReference type="SAM" id="Phobius"/>
    </source>
</evidence>
<feature type="transmembrane region" description="Helical" evidence="19">
    <location>
        <begin position="263"/>
        <end position="289"/>
    </location>
</feature>
<keyword evidence="10" id="KW-1278">Translocase</keyword>
<name>A0A3G1HUW3_9HEMI</name>
<evidence type="ECO:0000256" key="2">
    <source>
        <dbReference type="ARBA" id="ARBA00004448"/>
    </source>
</evidence>
<evidence type="ECO:0000256" key="17">
    <source>
        <dbReference type="ARBA" id="ARBA00031028"/>
    </source>
</evidence>
<evidence type="ECO:0000256" key="13">
    <source>
        <dbReference type="ARBA" id="ARBA00023027"/>
    </source>
</evidence>
<accession>A0A3G1HUW3</accession>
<keyword evidence="14" id="KW-0830">Ubiquinone</keyword>
<evidence type="ECO:0000256" key="1">
    <source>
        <dbReference type="ARBA" id="ARBA00003257"/>
    </source>
</evidence>
<feature type="domain" description="NADH:quinone oxidoreductase/Mrp antiporter transmembrane" evidence="20">
    <location>
        <begin position="24"/>
        <end position="270"/>
    </location>
</feature>
<feature type="transmembrane region" description="Helical" evidence="19">
    <location>
        <begin position="61"/>
        <end position="83"/>
    </location>
</feature>
<comment type="subcellular location">
    <subcellularLocation>
        <location evidence="2">Mitochondrion inner membrane</location>
        <topology evidence="2">Multi-pass membrane protein</topology>
    </subcellularLocation>
</comment>
<proteinExistence type="inferred from homology"/>
<feature type="transmembrane region" description="Helical" evidence="19">
    <location>
        <begin position="89"/>
        <end position="108"/>
    </location>
</feature>
<evidence type="ECO:0000256" key="14">
    <source>
        <dbReference type="ARBA" id="ARBA00023075"/>
    </source>
</evidence>
<comment type="catalytic activity">
    <reaction evidence="18">
        <text>a ubiquinone + NADH + 5 H(+)(in) = a ubiquinol + NAD(+) + 4 H(+)(out)</text>
        <dbReference type="Rhea" id="RHEA:29091"/>
        <dbReference type="Rhea" id="RHEA-COMP:9565"/>
        <dbReference type="Rhea" id="RHEA-COMP:9566"/>
        <dbReference type="ChEBI" id="CHEBI:15378"/>
        <dbReference type="ChEBI" id="CHEBI:16389"/>
        <dbReference type="ChEBI" id="CHEBI:17976"/>
        <dbReference type="ChEBI" id="CHEBI:57540"/>
        <dbReference type="ChEBI" id="CHEBI:57945"/>
        <dbReference type="EC" id="7.1.1.2"/>
    </reaction>
</comment>
<evidence type="ECO:0000313" key="21">
    <source>
        <dbReference type="EMBL" id="ARH10733.1"/>
    </source>
</evidence>
<keyword evidence="9" id="KW-0999">Mitochondrion inner membrane</keyword>
<evidence type="ECO:0000256" key="9">
    <source>
        <dbReference type="ARBA" id="ARBA00022792"/>
    </source>
</evidence>
<evidence type="ECO:0000256" key="6">
    <source>
        <dbReference type="ARBA" id="ARBA00022448"/>
    </source>
</evidence>
<comment type="function">
    <text evidence="1">Core subunit of the mitochondrial membrane respiratory chain NADH dehydrogenase (Complex I) that is believed to belong to the minimal assembly required for catalysis. Complex I functions in the transfer of electrons from NADH to the respiratory chain. The immediate electron acceptor for the enzyme is believed to be ubiquinone.</text>
</comment>
<dbReference type="GO" id="GO:0008137">
    <property type="term" value="F:NADH dehydrogenase (ubiquinone) activity"/>
    <property type="evidence" value="ECO:0007669"/>
    <property type="project" value="UniProtKB-EC"/>
</dbReference>
<keyword evidence="7" id="KW-0679">Respiratory chain</keyword>